<dbReference type="SUPFAM" id="SSF50978">
    <property type="entry name" value="WD40 repeat-like"/>
    <property type="match status" value="1"/>
</dbReference>
<reference evidence="2" key="1">
    <citation type="submission" date="2022-10" db="EMBL/GenBank/DDBJ databases">
        <title>Tapping the CABI collections for fungal endophytes: first genome assemblies for Collariella, Neodidymelliopsis, Ascochyta clinopodiicola, Didymella pomorum, Didymosphaeria variabile, Neocosmospora piperis and Neocucurbitaria cava.</title>
        <authorList>
            <person name="Hill R."/>
        </authorList>
    </citation>
    <scope>NUCLEOTIDE SEQUENCE</scope>
    <source>
        <strain evidence="2">IMI 360193</strain>
    </source>
</reference>
<dbReference type="OrthoDB" id="5362656at2759"/>
<sequence>MPVEHSLPFNRNLLITTPDSIHLRTPAGDKTVFECQSADGIVNACAAPNNSSLLAIADSHGVTLHDTAQPREKKHKLKGGGHAPRLLLFSPDSPGDHETTFKGFETLIAVGTQAGKVLIYDVLGLLIHEIVMNKPVRVVEWVGDMSVPSILPTMESPLSPQPGPVIKKLMEGVGEIEEEPVQGERGEAVASDEQEAQAGGRLSSPNGRGLFLTRLLEQSILSVEVSRVSQPLKSARWRRRCRNSASEPGQWTKKEL</sequence>
<comment type="caution">
    <text evidence="2">The sequence shown here is derived from an EMBL/GenBank/DDBJ whole genome shotgun (WGS) entry which is preliminary data.</text>
</comment>
<dbReference type="Gene3D" id="2.130.10.10">
    <property type="entry name" value="YVTN repeat-like/Quinoprotein amine dehydrogenase"/>
    <property type="match status" value="1"/>
</dbReference>
<evidence type="ECO:0000313" key="3">
    <source>
        <dbReference type="Proteomes" id="UP001140562"/>
    </source>
</evidence>
<organism evidence="2 3">
    <name type="scientific">Didymella glomerata</name>
    <dbReference type="NCBI Taxonomy" id="749621"/>
    <lineage>
        <taxon>Eukaryota</taxon>
        <taxon>Fungi</taxon>
        <taxon>Dikarya</taxon>
        <taxon>Ascomycota</taxon>
        <taxon>Pezizomycotina</taxon>
        <taxon>Dothideomycetes</taxon>
        <taxon>Pleosporomycetidae</taxon>
        <taxon>Pleosporales</taxon>
        <taxon>Pleosporineae</taxon>
        <taxon>Didymellaceae</taxon>
        <taxon>Didymella</taxon>
    </lineage>
</organism>
<name>A0A9W8WUN8_9PLEO</name>
<dbReference type="AlphaFoldDB" id="A0A9W8WUN8"/>
<feature type="region of interest" description="Disordered" evidence="1">
    <location>
        <begin position="228"/>
        <end position="256"/>
    </location>
</feature>
<proteinExistence type="predicted"/>
<accession>A0A9W8WUN8</accession>
<dbReference type="Proteomes" id="UP001140562">
    <property type="component" value="Unassembled WGS sequence"/>
</dbReference>
<keyword evidence="3" id="KW-1185">Reference proteome</keyword>
<dbReference type="InterPro" id="IPR036322">
    <property type="entry name" value="WD40_repeat_dom_sf"/>
</dbReference>
<dbReference type="InterPro" id="IPR015943">
    <property type="entry name" value="WD40/YVTN_repeat-like_dom_sf"/>
</dbReference>
<gene>
    <name evidence="2" type="ORF">N0V87_007863</name>
</gene>
<evidence type="ECO:0000313" key="2">
    <source>
        <dbReference type="EMBL" id="KAJ4333134.1"/>
    </source>
</evidence>
<dbReference type="EMBL" id="JAPEUV010000101">
    <property type="protein sequence ID" value="KAJ4333134.1"/>
    <property type="molecule type" value="Genomic_DNA"/>
</dbReference>
<evidence type="ECO:0000256" key="1">
    <source>
        <dbReference type="SAM" id="MobiDB-lite"/>
    </source>
</evidence>
<protein>
    <submittedName>
        <fullName evidence="2">Uncharacterized protein</fullName>
    </submittedName>
</protein>
<feature type="region of interest" description="Disordered" evidence="1">
    <location>
        <begin position="179"/>
        <end position="204"/>
    </location>
</feature>